<proteinExistence type="predicted"/>
<comment type="caution">
    <text evidence="1">The sequence shown here is derived from an EMBL/GenBank/DDBJ whole genome shotgun (WGS) entry which is preliminary data.</text>
</comment>
<dbReference type="EMBL" id="BGZK01001258">
    <property type="protein sequence ID" value="GBP75709.1"/>
    <property type="molecule type" value="Genomic_DNA"/>
</dbReference>
<evidence type="ECO:0000313" key="2">
    <source>
        <dbReference type="Proteomes" id="UP000299102"/>
    </source>
</evidence>
<gene>
    <name evidence="1" type="ORF">EVAR_98559_1</name>
</gene>
<organism evidence="1 2">
    <name type="scientific">Eumeta variegata</name>
    <name type="common">Bagworm moth</name>
    <name type="synonym">Eumeta japonica</name>
    <dbReference type="NCBI Taxonomy" id="151549"/>
    <lineage>
        <taxon>Eukaryota</taxon>
        <taxon>Metazoa</taxon>
        <taxon>Ecdysozoa</taxon>
        <taxon>Arthropoda</taxon>
        <taxon>Hexapoda</taxon>
        <taxon>Insecta</taxon>
        <taxon>Pterygota</taxon>
        <taxon>Neoptera</taxon>
        <taxon>Endopterygota</taxon>
        <taxon>Lepidoptera</taxon>
        <taxon>Glossata</taxon>
        <taxon>Ditrysia</taxon>
        <taxon>Tineoidea</taxon>
        <taxon>Psychidae</taxon>
        <taxon>Oiketicinae</taxon>
        <taxon>Eumeta</taxon>
    </lineage>
</organism>
<name>A0A4C1YM78_EUMVA</name>
<accession>A0A4C1YM78</accession>
<keyword evidence="2" id="KW-1185">Reference proteome</keyword>
<sequence length="84" mass="9345">MERSAQSYESYEDQIGGILKKGQIFSTRNRRACVKILMDVSEGRENLSIFTSNLITNESDVKTSVTDIVTVLVAAVVNSLRIPH</sequence>
<evidence type="ECO:0000313" key="1">
    <source>
        <dbReference type="EMBL" id="GBP75709.1"/>
    </source>
</evidence>
<protein>
    <submittedName>
        <fullName evidence="1">Uncharacterized protein</fullName>
    </submittedName>
</protein>
<dbReference type="Proteomes" id="UP000299102">
    <property type="component" value="Unassembled WGS sequence"/>
</dbReference>
<reference evidence="1 2" key="1">
    <citation type="journal article" date="2019" name="Commun. Biol.">
        <title>The bagworm genome reveals a unique fibroin gene that provides high tensile strength.</title>
        <authorList>
            <person name="Kono N."/>
            <person name="Nakamura H."/>
            <person name="Ohtoshi R."/>
            <person name="Tomita M."/>
            <person name="Numata K."/>
            <person name="Arakawa K."/>
        </authorList>
    </citation>
    <scope>NUCLEOTIDE SEQUENCE [LARGE SCALE GENOMIC DNA]</scope>
</reference>
<dbReference type="OrthoDB" id="425681at2759"/>
<dbReference type="AlphaFoldDB" id="A0A4C1YM78"/>